<sequence>MAEVLGQRSLLGFGVVLAWLVLFHLLVNIWLLCVFTSLLLVLSGWLGSQTVLESNSVVHLERFISWEQASVPQSENDENDLDQEIHNTVKKIIRDFVTSWYSTVSSESAFETEIQEAMISMAMNLKLRARNTDRKVLNLFGCHLQDYTKAKELVNKQQMSLTANQSNENEQLWKAYSSVSALPPHLAMTSETVEVNYVRAVADMLLHILVPSPHLETRTGRFVVGELITCNVLLPLIAKLADPDWLNLLIIKIFANQLQETTEPQNSSLLLLSPPTEAELAPVPQTTHVPQKNSEIPPQRAETETISDTESAVPMPAAIDVTDSEEVDFPQNNAEEDETTRPFLRRYTRGSKSNPFYQENDSDPDSPLADFKQSSSDSLVMIGQDDSLYDRQKDCATSVETNNGMDLEDVCHSPVDGPCPKVLVSSESVEHSNGCGPSSVRTAEGAPSISSLPSLERDGGSHAVNANRDLLMGVEQSGIGSPNELSVVSPLQGCSSMPTFSFEPLSSPEGPVIIQNLRITGTITAKEHRGTGSHPYTLYTIKYETAMTGCEHPSPAQSIAYHMVNRRYSEFLNLQTRLEEKTELRKLIKGVKGPKKIFPDMPFGNMDSDKIEARKGLLETFLKQLCAISEIANSEEMQEFLALNTDARIAFVKKPFIVSRIDKIVVNAIVDTLKTAFPRSEPQSPTEDNETEVDGGKICADKKNKSRLKFSSKNIPFMNGSDVRPPVLYLIFGCTAVIILLDVALSHVLCFLQGLGTESEMALAEVALNILCLVMKEQWSWLCTENIQKTVKLLFGTLINRWLDVSVSNLTCIKYWVVYLQVIQEAVWPGGILPTAPQLERSQQLKDGTKQQALHCLMRLLPDLISEMLGSDKYRLSWQTVLDSFQHPYINRERLTWNDTAQFTGGLKGFTDVKNKLCKGAVTST</sequence>
<evidence type="ECO:0000259" key="5">
    <source>
        <dbReference type="PROSITE" id="PS51207"/>
    </source>
</evidence>
<keyword evidence="3" id="KW-1133">Transmembrane helix</keyword>
<dbReference type="InterPro" id="IPR013937">
    <property type="entry name" value="Sorting_nexin_C"/>
</dbReference>
<feature type="transmembrane region" description="Helical" evidence="3">
    <location>
        <begin position="12"/>
        <end position="45"/>
    </location>
</feature>
<proteinExistence type="inferred from homology"/>
<feature type="compositionally biased region" description="Acidic residues" evidence="2">
    <location>
        <begin position="322"/>
        <end position="338"/>
    </location>
</feature>
<feature type="domain" description="PXA" evidence="5">
    <location>
        <begin position="78"/>
        <end position="258"/>
    </location>
</feature>
<evidence type="ECO:0000256" key="3">
    <source>
        <dbReference type="SAM" id="Phobius"/>
    </source>
</evidence>
<dbReference type="SUPFAM" id="SSF64268">
    <property type="entry name" value="PX domain"/>
    <property type="match status" value="1"/>
</dbReference>
<reference evidence="6" key="1">
    <citation type="submission" date="2025-08" db="UniProtKB">
        <authorList>
            <consortium name="Ensembl"/>
        </authorList>
    </citation>
    <scope>IDENTIFICATION</scope>
</reference>
<evidence type="ECO:0000256" key="2">
    <source>
        <dbReference type="SAM" id="MobiDB-lite"/>
    </source>
</evidence>
<name>A0A3Q0RDW0_AMPCI</name>
<dbReference type="AlphaFoldDB" id="A0A3Q0RDW0"/>
<dbReference type="GeneTree" id="ENSGT00950000182856"/>
<dbReference type="PANTHER" id="PTHR22775:SF50">
    <property type="entry name" value="SORTING NEXIN 19B"/>
    <property type="match status" value="1"/>
</dbReference>
<evidence type="ECO:0000313" key="7">
    <source>
        <dbReference type="Proteomes" id="UP000261340"/>
    </source>
</evidence>
<dbReference type="PROSITE" id="PS51207">
    <property type="entry name" value="PXA"/>
    <property type="match status" value="1"/>
</dbReference>
<dbReference type="InterPro" id="IPR001683">
    <property type="entry name" value="PX_dom"/>
</dbReference>
<dbReference type="Ensembl" id="ENSACIT00000008602.1">
    <property type="protein sequence ID" value="ENSACIP00000008352.1"/>
    <property type="gene ID" value="ENSACIG00000006511.1"/>
</dbReference>
<dbReference type="STRING" id="61819.ENSACIP00000008352"/>
<organism evidence="6 7">
    <name type="scientific">Amphilophus citrinellus</name>
    <name type="common">Midas cichlid</name>
    <name type="synonym">Cichlasoma citrinellum</name>
    <dbReference type="NCBI Taxonomy" id="61819"/>
    <lineage>
        <taxon>Eukaryota</taxon>
        <taxon>Metazoa</taxon>
        <taxon>Chordata</taxon>
        <taxon>Craniata</taxon>
        <taxon>Vertebrata</taxon>
        <taxon>Euteleostomi</taxon>
        <taxon>Actinopterygii</taxon>
        <taxon>Neopterygii</taxon>
        <taxon>Teleostei</taxon>
        <taxon>Neoteleostei</taxon>
        <taxon>Acanthomorphata</taxon>
        <taxon>Ovalentaria</taxon>
        <taxon>Cichlomorphae</taxon>
        <taxon>Cichliformes</taxon>
        <taxon>Cichlidae</taxon>
        <taxon>New World cichlids</taxon>
        <taxon>Cichlasomatinae</taxon>
        <taxon>Heroini</taxon>
        <taxon>Amphilophus</taxon>
    </lineage>
</organism>
<keyword evidence="7" id="KW-1185">Reference proteome</keyword>
<dbReference type="GO" id="GO:0035091">
    <property type="term" value="F:phosphatidylinositol binding"/>
    <property type="evidence" value="ECO:0007669"/>
    <property type="project" value="InterPro"/>
</dbReference>
<dbReference type="SMART" id="SM00312">
    <property type="entry name" value="PX"/>
    <property type="match status" value="1"/>
</dbReference>
<dbReference type="PANTHER" id="PTHR22775">
    <property type="entry name" value="SORTING NEXIN"/>
    <property type="match status" value="1"/>
</dbReference>
<reference evidence="6" key="2">
    <citation type="submission" date="2025-09" db="UniProtKB">
        <authorList>
            <consortium name="Ensembl"/>
        </authorList>
    </citation>
    <scope>IDENTIFICATION</scope>
</reference>
<dbReference type="InterPro" id="IPR003114">
    <property type="entry name" value="Phox_assoc"/>
</dbReference>
<dbReference type="Pfam" id="PF08628">
    <property type="entry name" value="Nexin_C"/>
    <property type="match status" value="1"/>
</dbReference>
<feature type="compositionally biased region" description="Polar residues" evidence="2">
    <location>
        <begin position="350"/>
        <end position="359"/>
    </location>
</feature>
<dbReference type="InterPro" id="IPR037909">
    <property type="entry name" value="SNX19_PX"/>
</dbReference>
<dbReference type="PROSITE" id="PS50195">
    <property type="entry name" value="PX"/>
    <property type="match status" value="1"/>
</dbReference>
<dbReference type="Gene3D" id="3.30.1520.10">
    <property type="entry name" value="Phox-like domain"/>
    <property type="match status" value="1"/>
</dbReference>
<protein>
    <submittedName>
        <fullName evidence="6">Sorting nexin 19</fullName>
    </submittedName>
</protein>
<feature type="region of interest" description="Disordered" evidence="2">
    <location>
        <begin position="282"/>
        <end position="373"/>
    </location>
</feature>
<dbReference type="OMA" id="CGQHLQS"/>
<dbReference type="Pfam" id="PF00787">
    <property type="entry name" value="PX"/>
    <property type="match status" value="1"/>
</dbReference>
<dbReference type="InterPro" id="IPR036871">
    <property type="entry name" value="PX_dom_sf"/>
</dbReference>
<dbReference type="SMART" id="SM00313">
    <property type="entry name" value="PXA"/>
    <property type="match status" value="1"/>
</dbReference>
<evidence type="ECO:0000259" key="4">
    <source>
        <dbReference type="PROSITE" id="PS50195"/>
    </source>
</evidence>
<evidence type="ECO:0000256" key="1">
    <source>
        <dbReference type="ARBA" id="ARBA00010883"/>
    </source>
</evidence>
<accession>A0A3Q0RDW0</accession>
<keyword evidence="3" id="KW-0472">Membrane</keyword>
<feature type="region of interest" description="Disordered" evidence="2">
    <location>
        <begin position="430"/>
        <end position="462"/>
    </location>
</feature>
<keyword evidence="3" id="KW-0812">Transmembrane</keyword>
<dbReference type="Pfam" id="PF02194">
    <property type="entry name" value="PXA"/>
    <property type="match status" value="1"/>
</dbReference>
<dbReference type="CDD" id="cd06893">
    <property type="entry name" value="PX_SNX19"/>
    <property type="match status" value="1"/>
</dbReference>
<evidence type="ECO:0000313" key="6">
    <source>
        <dbReference type="Ensembl" id="ENSACIP00000008352.1"/>
    </source>
</evidence>
<dbReference type="Proteomes" id="UP000261340">
    <property type="component" value="Unplaced"/>
</dbReference>
<feature type="compositionally biased region" description="Polar residues" evidence="2">
    <location>
        <begin position="284"/>
        <end position="296"/>
    </location>
</feature>
<comment type="similarity">
    <text evidence="1">Belongs to the sorting nexin family.</text>
</comment>
<feature type="domain" description="PX" evidence="4">
    <location>
        <begin position="517"/>
        <end position="648"/>
    </location>
</feature>